<dbReference type="AlphaFoldDB" id="A0A078ATC4"/>
<dbReference type="OMA" id="WPAIPYN"/>
<organism evidence="2 3">
    <name type="scientific">Stylonychia lemnae</name>
    <name type="common">Ciliate</name>
    <dbReference type="NCBI Taxonomy" id="5949"/>
    <lineage>
        <taxon>Eukaryota</taxon>
        <taxon>Sar</taxon>
        <taxon>Alveolata</taxon>
        <taxon>Ciliophora</taxon>
        <taxon>Intramacronucleata</taxon>
        <taxon>Spirotrichea</taxon>
        <taxon>Stichotrichia</taxon>
        <taxon>Sporadotrichida</taxon>
        <taxon>Oxytrichidae</taxon>
        <taxon>Stylonychinae</taxon>
        <taxon>Stylonychia</taxon>
    </lineage>
</organism>
<evidence type="ECO:0000313" key="2">
    <source>
        <dbReference type="EMBL" id="CDW84432.1"/>
    </source>
</evidence>
<dbReference type="GO" id="GO:0004791">
    <property type="term" value="F:thioredoxin-disulfide reductase (NADPH) activity"/>
    <property type="evidence" value="ECO:0007669"/>
    <property type="project" value="TreeGrafter"/>
</dbReference>
<dbReference type="OrthoDB" id="282363at2759"/>
<dbReference type="InterPro" id="IPR036249">
    <property type="entry name" value="Thioredoxin-like_sf"/>
</dbReference>
<feature type="domain" description="Thioredoxin-like fold" evidence="1">
    <location>
        <begin position="29"/>
        <end position="124"/>
    </location>
</feature>
<dbReference type="PANTHER" id="PTHR46472:SF1">
    <property type="entry name" value="NUCLEOREDOXIN"/>
    <property type="match status" value="1"/>
</dbReference>
<name>A0A078ATC4_STYLE</name>
<accession>A0A078ATC4</accession>
<dbReference type="PANTHER" id="PTHR46472">
    <property type="entry name" value="NUCLEOREDOXIN"/>
    <property type="match status" value="1"/>
</dbReference>
<sequence>MEDIIGKEVRSGANTVEVQSVLQSGAEFYGIYFGAHWAPPCRLFTPALAEFYNKVNNNCESESRRVEIVFCSIDGNNDAFERNYREMPFKAIPYTEEQRIQNLKQKYSINGIPTLVILERNGEVVSYEGRTDIQNHQEGAFEVWQKKAQSMN</sequence>
<proteinExistence type="predicted"/>
<dbReference type="EMBL" id="CCKQ01012797">
    <property type="protein sequence ID" value="CDW84432.1"/>
    <property type="molecule type" value="Genomic_DNA"/>
</dbReference>
<dbReference type="GO" id="GO:0031397">
    <property type="term" value="P:negative regulation of protein ubiquitination"/>
    <property type="evidence" value="ECO:0007669"/>
    <property type="project" value="TreeGrafter"/>
</dbReference>
<evidence type="ECO:0000259" key="1">
    <source>
        <dbReference type="Pfam" id="PF13905"/>
    </source>
</evidence>
<dbReference type="GO" id="GO:0030178">
    <property type="term" value="P:negative regulation of Wnt signaling pathway"/>
    <property type="evidence" value="ECO:0007669"/>
    <property type="project" value="TreeGrafter"/>
</dbReference>
<dbReference type="InterPro" id="IPR012336">
    <property type="entry name" value="Thioredoxin-like_fold"/>
</dbReference>
<dbReference type="Pfam" id="PF13905">
    <property type="entry name" value="Thioredoxin_8"/>
    <property type="match status" value="1"/>
</dbReference>
<evidence type="ECO:0000313" key="3">
    <source>
        <dbReference type="Proteomes" id="UP000039865"/>
    </source>
</evidence>
<dbReference type="Gene3D" id="3.40.30.10">
    <property type="entry name" value="Glutaredoxin"/>
    <property type="match status" value="1"/>
</dbReference>
<reference evidence="2 3" key="1">
    <citation type="submission" date="2014-06" db="EMBL/GenBank/DDBJ databases">
        <authorList>
            <person name="Swart Estienne"/>
        </authorList>
    </citation>
    <scope>NUCLEOTIDE SEQUENCE [LARGE SCALE GENOMIC DNA]</scope>
    <source>
        <strain evidence="2 3">130c</strain>
    </source>
</reference>
<gene>
    <name evidence="2" type="primary">Contig3958.g4232</name>
    <name evidence="2" type="ORF">STYLEM_13495</name>
</gene>
<dbReference type="GO" id="GO:0005634">
    <property type="term" value="C:nucleus"/>
    <property type="evidence" value="ECO:0007669"/>
    <property type="project" value="TreeGrafter"/>
</dbReference>
<dbReference type="SUPFAM" id="SSF52833">
    <property type="entry name" value="Thioredoxin-like"/>
    <property type="match status" value="1"/>
</dbReference>
<dbReference type="InParanoid" id="A0A078ATC4"/>
<protein>
    <recommendedName>
        <fullName evidence="1">Thioredoxin-like fold domain-containing protein</fullName>
    </recommendedName>
</protein>
<dbReference type="Proteomes" id="UP000039865">
    <property type="component" value="Unassembled WGS sequence"/>
</dbReference>
<keyword evidence="3" id="KW-1185">Reference proteome</keyword>